<dbReference type="GO" id="GO:0062129">
    <property type="term" value="C:chitin-based extracellular matrix"/>
    <property type="evidence" value="ECO:0007669"/>
    <property type="project" value="TreeGrafter"/>
</dbReference>
<reference evidence="4 5" key="1">
    <citation type="submission" date="2020-08" db="EMBL/GenBank/DDBJ databases">
        <title>Aphidius gifuensis genome sequencing and assembly.</title>
        <authorList>
            <person name="Du Z."/>
        </authorList>
    </citation>
    <scope>NUCLEOTIDE SEQUENCE [LARGE SCALE GENOMIC DNA]</scope>
    <source>
        <strain evidence="4">YNYX2018</strain>
        <tissue evidence="4">Adults</tissue>
    </source>
</reference>
<dbReference type="PANTHER" id="PTHR10380:SF109">
    <property type="entry name" value="CUTICULAR PROTEIN 49AH"/>
    <property type="match status" value="1"/>
</dbReference>
<gene>
    <name evidence="4" type="ORF">HCN44_003917</name>
</gene>
<organism evidence="4 5">
    <name type="scientific">Aphidius gifuensis</name>
    <name type="common">Parasitoid wasp</name>
    <dbReference type="NCBI Taxonomy" id="684658"/>
    <lineage>
        <taxon>Eukaryota</taxon>
        <taxon>Metazoa</taxon>
        <taxon>Ecdysozoa</taxon>
        <taxon>Arthropoda</taxon>
        <taxon>Hexapoda</taxon>
        <taxon>Insecta</taxon>
        <taxon>Pterygota</taxon>
        <taxon>Neoptera</taxon>
        <taxon>Endopterygota</taxon>
        <taxon>Hymenoptera</taxon>
        <taxon>Apocrita</taxon>
        <taxon>Ichneumonoidea</taxon>
        <taxon>Braconidae</taxon>
        <taxon>Aphidiinae</taxon>
        <taxon>Aphidius</taxon>
    </lineage>
</organism>
<evidence type="ECO:0000313" key="4">
    <source>
        <dbReference type="EMBL" id="KAF7994445.1"/>
    </source>
</evidence>
<proteinExistence type="predicted"/>
<dbReference type="InterPro" id="IPR000618">
    <property type="entry name" value="Insect_cuticle"/>
</dbReference>
<name>A0A835CVJ4_APHGI</name>
<feature type="compositionally biased region" description="Low complexity" evidence="3">
    <location>
        <begin position="486"/>
        <end position="496"/>
    </location>
</feature>
<protein>
    <recommendedName>
        <fullName evidence="6">Cuticular protein</fullName>
    </recommendedName>
</protein>
<dbReference type="AlphaFoldDB" id="A0A835CVJ4"/>
<dbReference type="InterPro" id="IPR050468">
    <property type="entry name" value="Cuticle_Struct_Prot"/>
</dbReference>
<dbReference type="PROSITE" id="PS51155">
    <property type="entry name" value="CHIT_BIND_RR_2"/>
    <property type="match status" value="1"/>
</dbReference>
<keyword evidence="5" id="KW-1185">Reference proteome</keyword>
<dbReference type="InterPro" id="IPR031311">
    <property type="entry name" value="CHIT_BIND_RR_consensus"/>
</dbReference>
<feature type="region of interest" description="Disordered" evidence="3">
    <location>
        <begin position="477"/>
        <end position="508"/>
    </location>
</feature>
<dbReference type="EMBL" id="JACMRX010000002">
    <property type="protein sequence ID" value="KAF7994445.1"/>
    <property type="molecule type" value="Genomic_DNA"/>
</dbReference>
<feature type="compositionally biased region" description="Basic and acidic residues" evidence="3">
    <location>
        <begin position="635"/>
        <end position="646"/>
    </location>
</feature>
<dbReference type="PROSITE" id="PS00233">
    <property type="entry name" value="CHIT_BIND_RR_1"/>
    <property type="match status" value="1"/>
</dbReference>
<evidence type="ECO:0008006" key="6">
    <source>
        <dbReference type="Google" id="ProtNLM"/>
    </source>
</evidence>
<keyword evidence="1 2" id="KW-0193">Cuticle</keyword>
<evidence type="ECO:0000256" key="1">
    <source>
        <dbReference type="ARBA" id="ARBA00022460"/>
    </source>
</evidence>
<dbReference type="Proteomes" id="UP000639338">
    <property type="component" value="Unassembled WGS sequence"/>
</dbReference>
<dbReference type="PRINTS" id="PR00947">
    <property type="entry name" value="CUTICLE"/>
</dbReference>
<evidence type="ECO:0000256" key="2">
    <source>
        <dbReference type="PROSITE-ProRule" id="PRU00497"/>
    </source>
</evidence>
<dbReference type="GO" id="GO:0008010">
    <property type="term" value="F:structural constituent of chitin-based larval cuticle"/>
    <property type="evidence" value="ECO:0007669"/>
    <property type="project" value="TreeGrafter"/>
</dbReference>
<comment type="caution">
    <text evidence="4">The sequence shown here is derived from an EMBL/GenBank/DDBJ whole genome shotgun (WGS) entry which is preliminary data.</text>
</comment>
<dbReference type="PANTHER" id="PTHR10380">
    <property type="entry name" value="CUTICLE PROTEIN"/>
    <property type="match status" value="1"/>
</dbReference>
<evidence type="ECO:0000313" key="5">
    <source>
        <dbReference type="Proteomes" id="UP000639338"/>
    </source>
</evidence>
<evidence type="ECO:0000256" key="3">
    <source>
        <dbReference type="SAM" id="MobiDB-lite"/>
    </source>
</evidence>
<feature type="region of interest" description="Disordered" evidence="3">
    <location>
        <begin position="624"/>
        <end position="646"/>
    </location>
</feature>
<dbReference type="Pfam" id="PF00379">
    <property type="entry name" value="Chitin_bind_4"/>
    <property type="match status" value="1"/>
</dbReference>
<accession>A0A835CVJ4</accession>
<sequence>MEICPPVTENDCPRSIITIKNKIRLGHDECCNCCCCTTPQSKCLKYIQPDVPKSFKPVRYYSKGDVPMEKKTTYKLSFWEGDSFPVVKPALPEDSLTVGDGPMTDDTTHRLSYLGNWCIKPEEPCTPCTKNLLGRGPMEDNTTNKLSYTWKSQPKVKPFKLRGNLYCPCACMSDDTTYKLSYYESGCRMPVNSFKPSRVYEKSDVPMEGYLPWSRKNSYKPPDSPIDDNTTYKLSYWPNKQPVRKPFNLRDNGNLLNRGCCFDDNTTYNLSYYGCGSEKRQPIIPTPSMHPPTCPLSHDTIHKMSYLGNWCPKTEEPFTPCTKNLLGRGPMEDETTNKLTYTWKTSDESAPFHPEDNLEFSIQPLESCTTHKLSYFPNDPSCIIKNQSFKPMRVYKPADAPMEDETTMKLSYQPVEKVIQPSKPWSNSQKYYPPLTPIDDETTYNLRYHIKQLLNRSFILATVVGAVFAQSQYNLRGHQRDHQQRDQQPAAQQQYAEEQRPHNERQLTTTTFIPILSWNKEQEHDGTYKTNYETGNNIIAEESGYLKETGEGENRAQTLVQQGSYSYPSPDGQIITIHYTADENGFRAVGDHLPTSPPVSQEVQKGLDLIYAGIRQQAEEAALEAKNPQPFNQQIDRREDNKNYRL</sequence>
<dbReference type="OrthoDB" id="3349449at2759"/>